<dbReference type="OrthoDB" id="881297at2"/>
<evidence type="ECO:0000256" key="1">
    <source>
        <dbReference type="ARBA" id="ARBA00023125"/>
    </source>
</evidence>
<protein>
    <submittedName>
        <fullName evidence="4">TetR family transcriptional regulator</fullName>
    </submittedName>
</protein>
<keyword evidence="1 2" id="KW-0238">DNA-binding</keyword>
<reference evidence="4 5" key="2">
    <citation type="journal article" date="2016" name="Int. J. Syst. Evol. Microbiol.">
        <title>Lutibacter profundi sp. nov., isolated from a deep-sea hydrothermal system on the Arctic Mid-Ocean Ridge and emended description of the genus Lutibacter.</title>
        <authorList>
            <person name="Le Moine Bauer S."/>
            <person name="Roalkvam I."/>
            <person name="Steen I.H."/>
            <person name="Dahle H."/>
        </authorList>
    </citation>
    <scope>NUCLEOTIDE SEQUENCE [LARGE SCALE GENOMIC DNA]</scope>
    <source>
        <strain evidence="4 5">LP1</strain>
    </source>
</reference>
<dbReference type="EMBL" id="CP013355">
    <property type="protein sequence ID" value="AMC11600.1"/>
    <property type="molecule type" value="Genomic_DNA"/>
</dbReference>
<dbReference type="STRING" id="1622118.Lupro_10130"/>
<dbReference type="Pfam" id="PF00440">
    <property type="entry name" value="TetR_N"/>
    <property type="match status" value="1"/>
</dbReference>
<accession>A0A0X8G7S0</accession>
<evidence type="ECO:0000313" key="5">
    <source>
        <dbReference type="Proteomes" id="UP000059672"/>
    </source>
</evidence>
<organism evidence="4 5">
    <name type="scientific">Lutibacter profundi</name>
    <dbReference type="NCBI Taxonomy" id="1622118"/>
    <lineage>
        <taxon>Bacteria</taxon>
        <taxon>Pseudomonadati</taxon>
        <taxon>Bacteroidota</taxon>
        <taxon>Flavobacteriia</taxon>
        <taxon>Flavobacteriales</taxon>
        <taxon>Flavobacteriaceae</taxon>
        <taxon>Lutibacter</taxon>
    </lineage>
</organism>
<gene>
    <name evidence="4" type="ORF">Lupro_10130</name>
</gene>
<feature type="domain" description="HTH tetR-type" evidence="3">
    <location>
        <begin position="1"/>
        <end position="59"/>
    </location>
</feature>
<feature type="DNA-binding region" description="H-T-H motif" evidence="2">
    <location>
        <begin position="22"/>
        <end position="41"/>
    </location>
</feature>
<evidence type="ECO:0000259" key="3">
    <source>
        <dbReference type="PROSITE" id="PS50977"/>
    </source>
</evidence>
<dbReference type="Gene3D" id="1.10.357.10">
    <property type="entry name" value="Tetracycline Repressor, domain 2"/>
    <property type="match status" value="1"/>
</dbReference>
<dbReference type="Proteomes" id="UP000059672">
    <property type="component" value="Chromosome"/>
</dbReference>
<evidence type="ECO:0000313" key="4">
    <source>
        <dbReference type="EMBL" id="AMC11600.1"/>
    </source>
</evidence>
<dbReference type="PATRIC" id="fig|1622118.3.peg.2088"/>
<dbReference type="PANTHER" id="PTHR43479">
    <property type="entry name" value="ACREF/ENVCD OPERON REPRESSOR-RELATED"/>
    <property type="match status" value="1"/>
</dbReference>
<evidence type="ECO:0000256" key="2">
    <source>
        <dbReference type="PROSITE-ProRule" id="PRU00335"/>
    </source>
</evidence>
<dbReference type="InterPro" id="IPR050624">
    <property type="entry name" value="HTH-type_Tx_Regulator"/>
</dbReference>
<dbReference type="AlphaFoldDB" id="A0A0X8G7S0"/>
<dbReference type="RefSeq" id="WP_068209658.1">
    <property type="nucleotide sequence ID" value="NZ_CP013355.1"/>
</dbReference>
<dbReference type="GO" id="GO:0003677">
    <property type="term" value="F:DNA binding"/>
    <property type="evidence" value="ECO:0007669"/>
    <property type="project" value="UniProtKB-UniRule"/>
</dbReference>
<dbReference type="SUPFAM" id="SSF46689">
    <property type="entry name" value="Homeodomain-like"/>
    <property type="match status" value="1"/>
</dbReference>
<dbReference type="KEGG" id="lut:Lupro_10130"/>
<proteinExistence type="predicted"/>
<sequence>MKSEILKKSGEIFLKFGFKSTTMDDIANKMAISKKTIYKYFKNKEQLVKESVSFFHNTIHNEVISVCGRGYNAIEENFEIKKMFKDLLQNSSESPMFQLQKYYPETYKNVMKNEFTMFRDCISQNIEKGISEKLYRENLDVNLITKLYFTLVFGIHDANLFPLENKTLNQLEIDALEYHTRAIATKKGIEMLEEQLEKNKSQL</sequence>
<dbReference type="InterPro" id="IPR001647">
    <property type="entry name" value="HTH_TetR"/>
</dbReference>
<dbReference type="PROSITE" id="PS50977">
    <property type="entry name" value="HTH_TETR_2"/>
    <property type="match status" value="1"/>
</dbReference>
<dbReference type="PRINTS" id="PR00455">
    <property type="entry name" value="HTHTETR"/>
</dbReference>
<dbReference type="PANTHER" id="PTHR43479:SF11">
    <property type="entry name" value="ACREF_ENVCD OPERON REPRESSOR-RELATED"/>
    <property type="match status" value="1"/>
</dbReference>
<dbReference type="InterPro" id="IPR009057">
    <property type="entry name" value="Homeodomain-like_sf"/>
</dbReference>
<reference evidence="5" key="1">
    <citation type="submission" date="2015-12" db="EMBL/GenBank/DDBJ databases">
        <title>Complete genome sequence of Lutibacter profundus strain LP1.</title>
        <authorList>
            <person name="Wissuwa J."/>
            <person name="Le Moine Bauer S."/>
            <person name="Stokke R."/>
            <person name="Dahle H."/>
            <person name="Steen I.H."/>
        </authorList>
    </citation>
    <scope>NUCLEOTIDE SEQUENCE [LARGE SCALE GENOMIC DNA]</scope>
    <source>
        <strain evidence="5">LP1</strain>
    </source>
</reference>
<name>A0A0X8G7S0_9FLAO</name>
<keyword evidence="5" id="KW-1185">Reference proteome</keyword>